<feature type="region of interest" description="Disordered" evidence="1">
    <location>
        <begin position="48"/>
        <end position="75"/>
    </location>
</feature>
<dbReference type="EMBL" id="CADEAL010004181">
    <property type="protein sequence ID" value="CAB1453715.1"/>
    <property type="molecule type" value="Genomic_DNA"/>
</dbReference>
<sequence length="150" mass="15728">MTSNLSAGVCGRPFVEGSPSRSSLAFGVGGSGGGWWCGEKGQMLYVKSPGESVPPQRKGVRARGRISDTTNTTDNSALLLPLVPEDRSANSPQPIDPLKGYRYLMLSQANTNMESASLPEQSIDGKAPDFPGHRTAASLLAAKVCLTCST</sequence>
<proteinExistence type="predicted"/>
<organism evidence="2 3">
    <name type="scientific">Pleuronectes platessa</name>
    <name type="common">European plaice</name>
    <dbReference type="NCBI Taxonomy" id="8262"/>
    <lineage>
        <taxon>Eukaryota</taxon>
        <taxon>Metazoa</taxon>
        <taxon>Chordata</taxon>
        <taxon>Craniata</taxon>
        <taxon>Vertebrata</taxon>
        <taxon>Euteleostomi</taxon>
        <taxon>Actinopterygii</taxon>
        <taxon>Neopterygii</taxon>
        <taxon>Teleostei</taxon>
        <taxon>Neoteleostei</taxon>
        <taxon>Acanthomorphata</taxon>
        <taxon>Carangaria</taxon>
        <taxon>Pleuronectiformes</taxon>
        <taxon>Pleuronectoidei</taxon>
        <taxon>Pleuronectidae</taxon>
        <taxon>Pleuronectes</taxon>
    </lineage>
</organism>
<dbReference type="AlphaFoldDB" id="A0A9N7VSX3"/>
<comment type="caution">
    <text evidence="2">The sequence shown here is derived from an EMBL/GenBank/DDBJ whole genome shotgun (WGS) entry which is preliminary data.</text>
</comment>
<accession>A0A9N7VSX3</accession>
<evidence type="ECO:0000313" key="3">
    <source>
        <dbReference type="Proteomes" id="UP001153269"/>
    </source>
</evidence>
<gene>
    <name evidence="2" type="ORF">PLEPLA_LOCUS41471</name>
</gene>
<reference evidence="2" key="1">
    <citation type="submission" date="2020-03" db="EMBL/GenBank/DDBJ databases">
        <authorList>
            <person name="Weist P."/>
        </authorList>
    </citation>
    <scope>NUCLEOTIDE SEQUENCE</scope>
</reference>
<dbReference type="Proteomes" id="UP001153269">
    <property type="component" value="Unassembled WGS sequence"/>
</dbReference>
<name>A0A9N7VSX3_PLEPL</name>
<evidence type="ECO:0000256" key="1">
    <source>
        <dbReference type="SAM" id="MobiDB-lite"/>
    </source>
</evidence>
<protein>
    <submittedName>
        <fullName evidence="2">Uncharacterized protein</fullName>
    </submittedName>
</protein>
<evidence type="ECO:0000313" key="2">
    <source>
        <dbReference type="EMBL" id="CAB1453715.1"/>
    </source>
</evidence>
<keyword evidence="3" id="KW-1185">Reference proteome</keyword>